<dbReference type="PANTHER" id="PTHR17463:SF0">
    <property type="entry name" value="SCRAPIE-RESPONSIVE PROTEIN 1"/>
    <property type="match status" value="1"/>
</dbReference>
<keyword evidence="3" id="KW-1185">Reference proteome</keyword>
<feature type="non-terminal residue" evidence="2">
    <location>
        <position position="87"/>
    </location>
</feature>
<dbReference type="Pfam" id="PF15224">
    <property type="entry name" value="SCRG1"/>
    <property type="match status" value="1"/>
</dbReference>
<evidence type="ECO:0000256" key="1">
    <source>
        <dbReference type="SAM" id="SignalP"/>
    </source>
</evidence>
<sequence length="87" mass="9717">MKTLMVLVLLSSLLCALAAPICSRRALGNLSCPQENQRQIQAGLKDHFWAGQGCKEICYCHQRELLCCPKDVFFGYKIASVIPCDQQ</sequence>
<reference evidence="2 3" key="1">
    <citation type="submission" date="2019-09" db="EMBL/GenBank/DDBJ databases">
        <title>Bird 10,000 Genomes (B10K) Project - Family phase.</title>
        <authorList>
            <person name="Zhang G."/>
        </authorList>
    </citation>
    <scope>NUCLEOTIDE SEQUENCE [LARGE SCALE GENOMIC DNA]</scope>
    <source>
        <strain evidence="2">B10K-DU-029-46</strain>
    </source>
</reference>
<dbReference type="EMBL" id="VZTY01011982">
    <property type="protein sequence ID" value="NXU51288.1"/>
    <property type="molecule type" value="Genomic_DNA"/>
</dbReference>
<accession>A0A7L3LDM2</accession>
<evidence type="ECO:0000313" key="2">
    <source>
        <dbReference type="EMBL" id="NXU51288.1"/>
    </source>
</evidence>
<organism evidence="2 3">
    <name type="scientific">Turnix velox</name>
    <name type="common">Little buttonquail</name>
    <dbReference type="NCBI Taxonomy" id="2529409"/>
    <lineage>
        <taxon>Eukaryota</taxon>
        <taxon>Metazoa</taxon>
        <taxon>Chordata</taxon>
        <taxon>Craniata</taxon>
        <taxon>Vertebrata</taxon>
        <taxon>Euteleostomi</taxon>
        <taxon>Archelosauria</taxon>
        <taxon>Archosauria</taxon>
        <taxon>Dinosauria</taxon>
        <taxon>Saurischia</taxon>
        <taxon>Theropoda</taxon>
        <taxon>Coelurosauria</taxon>
        <taxon>Aves</taxon>
        <taxon>Neognathae</taxon>
        <taxon>Neoaves</taxon>
        <taxon>Charadriiformes</taxon>
        <taxon>Turnicidae</taxon>
        <taxon>Turnix</taxon>
    </lineage>
</organism>
<feature type="chain" id="PRO_5029723734" evidence="1">
    <location>
        <begin position="19"/>
        <end position="87"/>
    </location>
</feature>
<feature type="signal peptide" evidence="1">
    <location>
        <begin position="1"/>
        <end position="18"/>
    </location>
</feature>
<proteinExistence type="predicted"/>
<dbReference type="InterPro" id="IPR028063">
    <property type="entry name" value="SCRG1"/>
</dbReference>
<dbReference type="AlphaFoldDB" id="A0A7L3LDM2"/>
<comment type="caution">
    <text evidence="2">The sequence shown here is derived from an EMBL/GenBank/DDBJ whole genome shotgun (WGS) entry which is preliminary data.</text>
</comment>
<keyword evidence="1" id="KW-0732">Signal</keyword>
<gene>
    <name evidence="2" type="primary">Scrg1</name>
    <name evidence="2" type="ORF">TURVEL_R06506</name>
</gene>
<protein>
    <submittedName>
        <fullName evidence="2">SCRG1 protein</fullName>
    </submittedName>
</protein>
<feature type="non-terminal residue" evidence="2">
    <location>
        <position position="1"/>
    </location>
</feature>
<dbReference type="GO" id="GO:0005794">
    <property type="term" value="C:Golgi apparatus"/>
    <property type="evidence" value="ECO:0007669"/>
    <property type="project" value="TreeGrafter"/>
</dbReference>
<dbReference type="GO" id="GO:0044306">
    <property type="term" value="C:neuron projection terminus"/>
    <property type="evidence" value="ECO:0007669"/>
    <property type="project" value="TreeGrafter"/>
</dbReference>
<evidence type="ECO:0000313" key="3">
    <source>
        <dbReference type="Proteomes" id="UP000582182"/>
    </source>
</evidence>
<name>A0A7L3LDM2_9CHAR</name>
<dbReference type="PANTHER" id="PTHR17463">
    <property type="entry name" value="SCRAPIE-RESPONSIVE PROTEIN 1 SCRG1"/>
    <property type="match status" value="1"/>
</dbReference>
<dbReference type="OrthoDB" id="8865355at2759"/>
<dbReference type="Proteomes" id="UP000582182">
    <property type="component" value="Unassembled WGS sequence"/>
</dbReference>